<accession>A0A9W9LIY5</accession>
<keyword evidence="2" id="KW-1185">Reference proteome</keyword>
<sequence length="78" mass="8381">MSKFHKAPCGRTQVSLLVPSLGDLQPTCLHISALTTYGTIGLHSDGVHELIALRYGALSQIGPDDYDDRLPTMNATCP</sequence>
<dbReference type="RefSeq" id="XP_056540757.1">
    <property type="nucleotide sequence ID" value="XM_056690992.1"/>
</dbReference>
<evidence type="ECO:0000313" key="2">
    <source>
        <dbReference type="Proteomes" id="UP001149163"/>
    </source>
</evidence>
<proteinExistence type="predicted"/>
<name>A0A9W9LIY5_9EURO</name>
<dbReference type="GeneID" id="81430168"/>
<gene>
    <name evidence="1" type="ORF">N7482_008868</name>
</gene>
<reference evidence="1" key="1">
    <citation type="submission" date="2022-11" db="EMBL/GenBank/DDBJ databases">
        <authorList>
            <person name="Petersen C."/>
        </authorList>
    </citation>
    <scope>NUCLEOTIDE SEQUENCE</scope>
    <source>
        <strain evidence="1">IBT 26290</strain>
    </source>
</reference>
<dbReference type="AlphaFoldDB" id="A0A9W9LIY5"/>
<dbReference type="Proteomes" id="UP001149163">
    <property type="component" value="Unassembled WGS sequence"/>
</dbReference>
<evidence type="ECO:0000313" key="1">
    <source>
        <dbReference type="EMBL" id="KAJ5157768.1"/>
    </source>
</evidence>
<reference evidence="1" key="2">
    <citation type="journal article" date="2023" name="IMA Fungus">
        <title>Comparative genomic study of the Penicillium genus elucidates a diverse pangenome and 15 lateral gene transfer events.</title>
        <authorList>
            <person name="Petersen C."/>
            <person name="Sorensen T."/>
            <person name="Nielsen M.R."/>
            <person name="Sondergaard T.E."/>
            <person name="Sorensen J.L."/>
            <person name="Fitzpatrick D.A."/>
            <person name="Frisvad J.C."/>
            <person name="Nielsen K.L."/>
        </authorList>
    </citation>
    <scope>NUCLEOTIDE SEQUENCE</scope>
    <source>
        <strain evidence="1">IBT 26290</strain>
    </source>
</reference>
<protein>
    <submittedName>
        <fullName evidence="1">Uncharacterized protein</fullName>
    </submittedName>
</protein>
<dbReference type="EMBL" id="JAPQKN010000006">
    <property type="protein sequence ID" value="KAJ5157768.1"/>
    <property type="molecule type" value="Genomic_DNA"/>
</dbReference>
<organism evidence="1 2">
    <name type="scientific">Penicillium canariense</name>
    <dbReference type="NCBI Taxonomy" id="189055"/>
    <lineage>
        <taxon>Eukaryota</taxon>
        <taxon>Fungi</taxon>
        <taxon>Dikarya</taxon>
        <taxon>Ascomycota</taxon>
        <taxon>Pezizomycotina</taxon>
        <taxon>Eurotiomycetes</taxon>
        <taxon>Eurotiomycetidae</taxon>
        <taxon>Eurotiales</taxon>
        <taxon>Aspergillaceae</taxon>
        <taxon>Penicillium</taxon>
    </lineage>
</organism>
<comment type="caution">
    <text evidence="1">The sequence shown here is derived from an EMBL/GenBank/DDBJ whole genome shotgun (WGS) entry which is preliminary data.</text>
</comment>